<feature type="domain" description="CCHC-type" evidence="3">
    <location>
        <begin position="45"/>
        <end position="60"/>
    </location>
</feature>
<feature type="compositionally biased region" description="Polar residues" evidence="2">
    <location>
        <begin position="59"/>
        <end position="69"/>
    </location>
</feature>
<evidence type="ECO:0000313" key="5">
    <source>
        <dbReference type="Proteomes" id="UP000235145"/>
    </source>
</evidence>
<feature type="compositionally biased region" description="Basic and acidic residues" evidence="2">
    <location>
        <begin position="70"/>
        <end position="89"/>
    </location>
</feature>
<dbReference type="InterPro" id="IPR001878">
    <property type="entry name" value="Znf_CCHC"/>
</dbReference>
<dbReference type="AlphaFoldDB" id="A0A9R1X7H8"/>
<protein>
    <recommendedName>
        <fullName evidence="3">CCHC-type domain-containing protein</fullName>
    </recommendedName>
</protein>
<dbReference type="EMBL" id="NBSK02000006">
    <property type="protein sequence ID" value="KAJ0200464.1"/>
    <property type="molecule type" value="Genomic_DNA"/>
</dbReference>
<feature type="region of interest" description="Disordered" evidence="2">
    <location>
        <begin position="59"/>
        <end position="89"/>
    </location>
</feature>
<organism evidence="4 5">
    <name type="scientific">Lactuca sativa</name>
    <name type="common">Garden lettuce</name>
    <dbReference type="NCBI Taxonomy" id="4236"/>
    <lineage>
        <taxon>Eukaryota</taxon>
        <taxon>Viridiplantae</taxon>
        <taxon>Streptophyta</taxon>
        <taxon>Embryophyta</taxon>
        <taxon>Tracheophyta</taxon>
        <taxon>Spermatophyta</taxon>
        <taxon>Magnoliopsida</taxon>
        <taxon>eudicotyledons</taxon>
        <taxon>Gunneridae</taxon>
        <taxon>Pentapetalae</taxon>
        <taxon>asterids</taxon>
        <taxon>campanulids</taxon>
        <taxon>Asterales</taxon>
        <taxon>Asteraceae</taxon>
        <taxon>Cichorioideae</taxon>
        <taxon>Cichorieae</taxon>
        <taxon>Lactucinae</taxon>
        <taxon>Lactuca</taxon>
    </lineage>
</organism>
<evidence type="ECO:0000256" key="2">
    <source>
        <dbReference type="SAM" id="MobiDB-lite"/>
    </source>
</evidence>
<keyword evidence="5" id="KW-1185">Reference proteome</keyword>
<sequence>MKKEVGKFKYRLKERQDVLVHIVTMTNSLAKDNVLYANDSIRGICYGCGSPDHITSNCSQNKGNNNQRMMTEKGNRLGDEKAETKRIKG</sequence>
<proteinExistence type="predicted"/>
<keyword evidence="1" id="KW-0863">Zinc-finger</keyword>
<comment type="caution">
    <text evidence="4">The sequence shown here is derived from an EMBL/GenBank/DDBJ whole genome shotgun (WGS) entry which is preliminary data.</text>
</comment>
<dbReference type="GO" id="GO:0003676">
    <property type="term" value="F:nucleic acid binding"/>
    <property type="evidence" value="ECO:0007669"/>
    <property type="project" value="InterPro"/>
</dbReference>
<dbReference type="Proteomes" id="UP000235145">
    <property type="component" value="Unassembled WGS sequence"/>
</dbReference>
<dbReference type="GO" id="GO:0008270">
    <property type="term" value="F:zinc ion binding"/>
    <property type="evidence" value="ECO:0007669"/>
    <property type="project" value="UniProtKB-KW"/>
</dbReference>
<evidence type="ECO:0000259" key="3">
    <source>
        <dbReference type="PROSITE" id="PS50158"/>
    </source>
</evidence>
<dbReference type="Gene3D" id="4.10.60.10">
    <property type="entry name" value="Zinc finger, CCHC-type"/>
    <property type="match status" value="1"/>
</dbReference>
<accession>A0A9R1X7H8</accession>
<evidence type="ECO:0000313" key="4">
    <source>
        <dbReference type="EMBL" id="KAJ0200464.1"/>
    </source>
</evidence>
<keyword evidence="1" id="KW-0479">Metal-binding</keyword>
<name>A0A9R1X7H8_LACSA</name>
<evidence type="ECO:0000256" key="1">
    <source>
        <dbReference type="PROSITE-ProRule" id="PRU00047"/>
    </source>
</evidence>
<dbReference type="PROSITE" id="PS50158">
    <property type="entry name" value="ZF_CCHC"/>
    <property type="match status" value="1"/>
</dbReference>
<keyword evidence="1" id="KW-0862">Zinc</keyword>
<gene>
    <name evidence="4" type="ORF">LSAT_V11C600336980</name>
</gene>
<reference evidence="4 5" key="1">
    <citation type="journal article" date="2017" name="Nat. Commun.">
        <title>Genome assembly with in vitro proximity ligation data and whole-genome triplication in lettuce.</title>
        <authorList>
            <person name="Reyes-Chin-Wo S."/>
            <person name="Wang Z."/>
            <person name="Yang X."/>
            <person name="Kozik A."/>
            <person name="Arikit S."/>
            <person name="Song C."/>
            <person name="Xia L."/>
            <person name="Froenicke L."/>
            <person name="Lavelle D.O."/>
            <person name="Truco M.J."/>
            <person name="Xia R."/>
            <person name="Zhu S."/>
            <person name="Xu C."/>
            <person name="Xu H."/>
            <person name="Xu X."/>
            <person name="Cox K."/>
            <person name="Korf I."/>
            <person name="Meyers B.C."/>
            <person name="Michelmore R.W."/>
        </authorList>
    </citation>
    <scope>NUCLEOTIDE SEQUENCE [LARGE SCALE GENOMIC DNA]</scope>
    <source>
        <strain evidence="5">cv. Salinas</strain>
        <tissue evidence="4">Seedlings</tissue>
    </source>
</reference>